<dbReference type="AlphaFoldDB" id="A0A7Z7AYX3"/>
<comment type="caution">
    <text evidence="1">The sequence shown here is derived from an EMBL/GenBank/DDBJ whole genome shotgun (WGS) entry which is preliminary data.</text>
</comment>
<protein>
    <submittedName>
        <fullName evidence="1">Uncharacterized protein</fullName>
    </submittedName>
</protein>
<gene>
    <name evidence="1" type="ORF">SAMN04488589_2692</name>
</gene>
<proteinExistence type="predicted"/>
<name>A0A7Z7AYX3_9EURY</name>
<dbReference type="EMBL" id="FNCA01000012">
    <property type="protein sequence ID" value="SDG32194.1"/>
    <property type="molecule type" value="Genomic_DNA"/>
</dbReference>
<evidence type="ECO:0000313" key="2">
    <source>
        <dbReference type="Proteomes" id="UP000199259"/>
    </source>
</evidence>
<accession>A0A7Z7AYX3</accession>
<keyword evidence="2" id="KW-1185">Reference proteome</keyword>
<evidence type="ECO:0000313" key="1">
    <source>
        <dbReference type="EMBL" id="SDG32194.1"/>
    </source>
</evidence>
<reference evidence="1 2" key="1">
    <citation type="submission" date="2016-10" db="EMBL/GenBank/DDBJ databases">
        <authorList>
            <person name="Varghese N."/>
            <person name="Submissions S."/>
        </authorList>
    </citation>
    <scope>NUCLEOTIDE SEQUENCE [LARGE SCALE GENOMIC DNA]</scope>
    <source>
        <strain evidence="1 2">PL 12/M</strain>
    </source>
</reference>
<organism evidence="1 2">
    <name type="scientific">Methanolobus vulcani</name>
    <dbReference type="NCBI Taxonomy" id="38026"/>
    <lineage>
        <taxon>Archaea</taxon>
        <taxon>Methanobacteriati</taxon>
        <taxon>Methanobacteriota</taxon>
        <taxon>Stenosarchaea group</taxon>
        <taxon>Methanomicrobia</taxon>
        <taxon>Methanosarcinales</taxon>
        <taxon>Methanosarcinaceae</taxon>
        <taxon>Methanolobus</taxon>
    </lineage>
</organism>
<sequence length="57" mass="6246">MYVSLIGLHCDLAVGTLGSHGLSIFVGDNTKKTLIYLCIMAKDSNCLVWINYKKVQG</sequence>
<dbReference type="Proteomes" id="UP000199259">
    <property type="component" value="Unassembled WGS sequence"/>
</dbReference>